<comment type="subcellular location">
    <subcellularLocation>
        <location evidence="1">Nucleus</location>
    </subcellularLocation>
</comment>
<dbReference type="FunFam" id="3.30.160.60:FF:000744">
    <property type="entry name" value="zinc finger E-box-binding homeobox 1"/>
    <property type="match status" value="1"/>
</dbReference>
<organism evidence="12 13">
    <name type="scientific">Mugilogobius chulae</name>
    <name type="common">yellowstripe goby</name>
    <dbReference type="NCBI Taxonomy" id="88201"/>
    <lineage>
        <taxon>Eukaryota</taxon>
        <taxon>Metazoa</taxon>
        <taxon>Chordata</taxon>
        <taxon>Craniata</taxon>
        <taxon>Vertebrata</taxon>
        <taxon>Euteleostomi</taxon>
        <taxon>Actinopterygii</taxon>
        <taxon>Neopterygii</taxon>
        <taxon>Teleostei</taxon>
        <taxon>Neoteleostei</taxon>
        <taxon>Acanthomorphata</taxon>
        <taxon>Gobiaria</taxon>
        <taxon>Gobiiformes</taxon>
        <taxon>Gobioidei</taxon>
        <taxon>Gobiidae</taxon>
        <taxon>Gobionellinae</taxon>
        <taxon>Mugilogobius</taxon>
    </lineage>
</organism>
<feature type="region of interest" description="Disordered" evidence="10">
    <location>
        <begin position="505"/>
        <end position="530"/>
    </location>
</feature>
<feature type="domain" description="C2H2-type" evidence="11">
    <location>
        <begin position="266"/>
        <end position="293"/>
    </location>
</feature>
<dbReference type="InterPro" id="IPR036236">
    <property type="entry name" value="Znf_C2H2_sf"/>
</dbReference>
<dbReference type="GO" id="GO:0005634">
    <property type="term" value="C:nucleus"/>
    <property type="evidence" value="ECO:0007669"/>
    <property type="project" value="UniProtKB-SubCell"/>
</dbReference>
<dbReference type="InterPro" id="IPR013087">
    <property type="entry name" value="Znf_C2H2_type"/>
</dbReference>
<evidence type="ECO:0000259" key="11">
    <source>
        <dbReference type="PROSITE" id="PS50157"/>
    </source>
</evidence>
<accession>A0AAW0Q0Y5</accession>
<name>A0AAW0Q0Y5_9GOBI</name>
<dbReference type="Proteomes" id="UP001460270">
    <property type="component" value="Unassembled WGS sequence"/>
</dbReference>
<dbReference type="PANTHER" id="PTHR23235">
    <property type="entry name" value="KRUEPPEL-LIKE TRANSCRIPTION FACTOR"/>
    <property type="match status" value="1"/>
</dbReference>
<evidence type="ECO:0000313" key="13">
    <source>
        <dbReference type="Proteomes" id="UP001460270"/>
    </source>
</evidence>
<evidence type="ECO:0000256" key="10">
    <source>
        <dbReference type="SAM" id="MobiDB-lite"/>
    </source>
</evidence>
<feature type="region of interest" description="Disordered" evidence="10">
    <location>
        <begin position="592"/>
        <end position="622"/>
    </location>
</feature>
<dbReference type="EMBL" id="JBBPFD010000001">
    <property type="protein sequence ID" value="KAK7944903.1"/>
    <property type="molecule type" value="Genomic_DNA"/>
</dbReference>
<keyword evidence="3" id="KW-0677">Repeat</keyword>
<dbReference type="Gene3D" id="3.30.160.60">
    <property type="entry name" value="Classic Zinc Finger"/>
    <property type="match status" value="4"/>
</dbReference>
<dbReference type="FunFam" id="3.30.160.60:FF:000045">
    <property type="entry name" value="ZFP69 zinc finger protein B"/>
    <property type="match status" value="1"/>
</dbReference>
<evidence type="ECO:0000256" key="9">
    <source>
        <dbReference type="SAM" id="Coils"/>
    </source>
</evidence>
<evidence type="ECO:0000256" key="4">
    <source>
        <dbReference type="ARBA" id="ARBA00022771"/>
    </source>
</evidence>
<keyword evidence="4 8" id="KW-0863">Zinc-finger</keyword>
<keyword evidence="5" id="KW-0862">Zinc</keyword>
<keyword evidence="13" id="KW-1185">Reference proteome</keyword>
<evidence type="ECO:0000256" key="8">
    <source>
        <dbReference type="PROSITE-ProRule" id="PRU00042"/>
    </source>
</evidence>
<reference evidence="13" key="1">
    <citation type="submission" date="2024-04" db="EMBL/GenBank/DDBJ databases">
        <title>Salinicola lusitanus LLJ914,a marine bacterium isolated from the Okinawa Trough.</title>
        <authorList>
            <person name="Li J."/>
        </authorList>
    </citation>
    <scope>NUCLEOTIDE SEQUENCE [LARGE SCALE GENOMIC DNA]</scope>
</reference>
<dbReference type="SMART" id="SM00355">
    <property type="entry name" value="ZnF_C2H2"/>
    <property type="match status" value="5"/>
</dbReference>
<evidence type="ECO:0000256" key="2">
    <source>
        <dbReference type="ARBA" id="ARBA00022723"/>
    </source>
</evidence>
<dbReference type="FunFam" id="3.30.160.60:FF:000557">
    <property type="entry name" value="zinc finger and SCAN domain-containing protein 29"/>
    <property type="match status" value="2"/>
</dbReference>
<feature type="coiled-coil region" evidence="9">
    <location>
        <begin position="49"/>
        <end position="76"/>
    </location>
</feature>
<gene>
    <name evidence="12" type="ORF">WMY93_000631</name>
</gene>
<sequence>MMLSSGAIRSRIGTIVESLCRTAVTEISKIVEDGMMVLRLETCYRESEIKRLKGDIARLQVELRAAQEAGATARREHGARVRLVEVVVVVVLVVVIMREESWECCGPKWVNSPLGRTKRLKNRVSEHKYAIRRNNMDTFRINIKVIWRVEGHEQIQKNIRENLAIQNKDTSSIFVTFIPTINQNNQSVSLVQSRPIEDRPEDQNARPQEPPRPAILDHDPNAAQNANVGRAENSLPHLANSSVDMGPSAGRHFGFNPYSADPKKEKICPYCGKCFERSAHLERHKMIHTGEKPFQCETCGRCFNQKCSLKEHRKIHIRDAQLALQHSSGSASGSVLAPKPTESIPNHSLNHSLKPEDPQQSAPVPVLLAQHQDISFHLFPNASGCAPQFCIKDGNLLDLPKRAPRPKKMYPCPYCPKVFWRSEHLERHVRIHTGEKPYGCYICGRFFSQTSSLKGHMKTHINIKIRGKRLVEQLKCMSDKGGVEKTVASWILNTRLSPPKTKILSSFRPEQPTGVAPNPNGNVKLEPKEEPLDPEYGDTIIMNMNQEAAWNSGISLDQDTLKAEEMDLENAQINIEMVPNSNHCSDLINLETGQDEDDEDNDDDNMNQNGNDLEFKSQTSDCAGSDQGMSSYICSVCGESYDNFNLFQKHQCLEQLHSDEI</sequence>
<dbReference type="Pfam" id="PF00096">
    <property type="entry name" value="zf-C2H2"/>
    <property type="match status" value="4"/>
</dbReference>
<proteinExistence type="predicted"/>
<evidence type="ECO:0000256" key="3">
    <source>
        <dbReference type="ARBA" id="ARBA00022737"/>
    </source>
</evidence>
<dbReference type="PROSITE" id="PS00028">
    <property type="entry name" value="ZINC_FINGER_C2H2_1"/>
    <property type="match status" value="4"/>
</dbReference>
<evidence type="ECO:0000256" key="6">
    <source>
        <dbReference type="ARBA" id="ARBA00023125"/>
    </source>
</evidence>
<keyword evidence="9" id="KW-0175">Coiled coil</keyword>
<feature type="compositionally biased region" description="Basic and acidic residues" evidence="10">
    <location>
        <begin position="195"/>
        <end position="204"/>
    </location>
</feature>
<feature type="region of interest" description="Disordered" evidence="10">
    <location>
        <begin position="329"/>
        <end position="360"/>
    </location>
</feature>
<dbReference type="SUPFAM" id="SSF57667">
    <property type="entry name" value="beta-beta-alpha zinc fingers"/>
    <property type="match status" value="2"/>
</dbReference>
<evidence type="ECO:0000256" key="1">
    <source>
        <dbReference type="ARBA" id="ARBA00004123"/>
    </source>
</evidence>
<feature type="domain" description="C2H2-type" evidence="11">
    <location>
        <begin position="410"/>
        <end position="437"/>
    </location>
</feature>
<dbReference type="GO" id="GO:0008270">
    <property type="term" value="F:zinc ion binding"/>
    <property type="evidence" value="ECO:0007669"/>
    <property type="project" value="UniProtKB-KW"/>
</dbReference>
<dbReference type="AlphaFoldDB" id="A0AAW0Q0Y5"/>
<comment type="caution">
    <text evidence="12">The sequence shown here is derived from an EMBL/GenBank/DDBJ whole genome shotgun (WGS) entry which is preliminary data.</text>
</comment>
<dbReference type="GO" id="GO:0000981">
    <property type="term" value="F:DNA-binding transcription factor activity, RNA polymerase II-specific"/>
    <property type="evidence" value="ECO:0007669"/>
    <property type="project" value="TreeGrafter"/>
</dbReference>
<dbReference type="PANTHER" id="PTHR23235:SF120">
    <property type="entry name" value="KRUPPEL-LIKE FACTOR 15"/>
    <property type="match status" value="1"/>
</dbReference>
<evidence type="ECO:0000313" key="12">
    <source>
        <dbReference type="EMBL" id="KAK7944903.1"/>
    </source>
</evidence>
<feature type="domain" description="C2H2-type" evidence="11">
    <location>
        <begin position="632"/>
        <end position="661"/>
    </location>
</feature>
<feature type="compositionally biased region" description="Acidic residues" evidence="10">
    <location>
        <begin position="593"/>
        <end position="605"/>
    </location>
</feature>
<dbReference type="PROSITE" id="PS50157">
    <property type="entry name" value="ZINC_FINGER_C2H2_2"/>
    <property type="match status" value="5"/>
</dbReference>
<keyword evidence="6" id="KW-0238">DNA-binding</keyword>
<keyword evidence="2" id="KW-0479">Metal-binding</keyword>
<dbReference type="GO" id="GO:0000978">
    <property type="term" value="F:RNA polymerase II cis-regulatory region sequence-specific DNA binding"/>
    <property type="evidence" value="ECO:0007669"/>
    <property type="project" value="TreeGrafter"/>
</dbReference>
<evidence type="ECO:0000256" key="5">
    <source>
        <dbReference type="ARBA" id="ARBA00022833"/>
    </source>
</evidence>
<protein>
    <recommendedName>
        <fullName evidence="11">C2H2-type domain-containing protein</fullName>
    </recommendedName>
</protein>
<feature type="region of interest" description="Disordered" evidence="10">
    <location>
        <begin position="194"/>
        <end position="221"/>
    </location>
</feature>
<keyword evidence="7" id="KW-0539">Nucleus</keyword>
<feature type="domain" description="C2H2-type" evidence="11">
    <location>
        <begin position="294"/>
        <end position="321"/>
    </location>
</feature>
<feature type="domain" description="C2H2-type" evidence="11">
    <location>
        <begin position="438"/>
        <end position="465"/>
    </location>
</feature>
<evidence type="ECO:0000256" key="7">
    <source>
        <dbReference type="ARBA" id="ARBA00023242"/>
    </source>
</evidence>